<name>A0A9P4TZY0_9PEZI</name>
<dbReference type="GO" id="GO:0008239">
    <property type="term" value="F:dipeptidyl-peptidase activity"/>
    <property type="evidence" value="ECO:0007669"/>
    <property type="project" value="UniProtKB-EC"/>
</dbReference>
<dbReference type="AlphaFoldDB" id="A0A9P4TZY0"/>
<evidence type="ECO:0000256" key="10">
    <source>
        <dbReference type="ARBA" id="ARBA00022825"/>
    </source>
</evidence>
<sequence length="846" mass="95810">MLFLFYGFLAVGVIAVEKIVRAPHQPTSNGSKLLSFTEATQGGSLYPSSKTFNWVQDVRRDGDHITIDSKGALVVENIVTQKQEVLIPSNKVPKPYRQYWVNTNLTKVLWATRSRKQYRYSYFADYVVQDINTGNSEPLVKEQNLDVQYAVWNPTDKYGNIIAFVRNNDMYIWKDGNITRITTNGGPDQFNGVPDWVYEEEILSQRSATWWKPEGDQLAYLSINEKGVPSYRVQYYMDRDNISASTAPAYPRELEIRYPKVGATNPTVKANLLKIDWGVEGPKPLEMKIDEFPPEELIIGEVAWLGERVGVRTFNRVQDQSKFVVYDTRPNNTPYKVVKSQDGTDGWLDNGLVAQYVGQLSGKAGQVWKENFCCEEYYLDKIDLSNWDHLYLFPTNWLQNDPIPITWGDYDVREVLHVDRVRSLIYYTSSERHPTESHVYGISYRTLQKFSISDVTKPGFSSASFSPGGGYYVLSYQGPNVPYQELYSVEDNTSPIRTITNNSRLVTTLNEYKLPMIRYADLKHPTGYNLSAVLRYPANFNASKKYPVLLTPYGGPGAQEVTKRMMSFDFKSYIAADPELEFITFTVDGRGTGMRGRGFRASVSRHLGQYEAEDQIWAAQTLAKQNKWVDSEKIAIWGWSFGGYLSAKVVEADSGTFSLGLITAPVTDWRLYDSMYTERYMGLPSTNSGNYTQTAIRRVDGFKNIAGGVLMQHGLGDDNVHFQNSAALIDLLVGAGVGPDKLQVQYFTDSDHGIGYNGANKFLYRQLAKRLFEEKMRPTKESGPKHQWSIGVNNLSTNRTDFGAKLEAFMAKLDAVGSIEMSPGTSSEEMREEDLSTWLQRRGLAT</sequence>
<dbReference type="EC" id="3.4.14.5" evidence="4"/>
<dbReference type="Pfam" id="PF00326">
    <property type="entry name" value="Peptidase_S9"/>
    <property type="match status" value="1"/>
</dbReference>
<dbReference type="InterPro" id="IPR001375">
    <property type="entry name" value="Peptidase_S9_cat"/>
</dbReference>
<keyword evidence="9" id="KW-0378">Hydrolase</keyword>
<evidence type="ECO:0000256" key="7">
    <source>
        <dbReference type="ARBA" id="ARBA00022670"/>
    </source>
</evidence>
<reference evidence="16" key="1">
    <citation type="journal article" date="2020" name="Stud. Mycol.">
        <title>101 Dothideomycetes genomes: a test case for predicting lifestyles and emergence of pathogens.</title>
        <authorList>
            <person name="Haridas S."/>
            <person name="Albert R."/>
            <person name="Binder M."/>
            <person name="Bloem J."/>
            <person name="Labutti K."/>
            <person name="Salamov A."/>
            <person name="Andreopoulos B."/>
            <person name="Baker S."/>
            <person name="Barry K."/>
            <person name="Bills G."/>
            <person name="Bluhm B."/>
            <person name="Cannon C."/>
            <person name="Castanera R."/>
            <person name="Culley D."/>
            <person name="Daum C."/>
            <person name="Ezra D."/>
            <person name="Gonzalez J."/>
            <person name="Henrissat B."/>
            <person name="Kuo A."/>
            <person name="Liang C."/>
            <person name="Lipzen A."/>
            <person name="Lutzoni F."/>
            <person name="Magnuson J."/>
            <person name="Mondo S."/>
            <person name="Nolan M."/>
            <person name="Ohm R."/>
            <person name="Pangilinan J."/>
            <person name="Park H.-J."/>
            <person name="Ramirez L."/>
            <person name="Alfaro M."/>
            <person name="Sun H."/>
            <person name="Tritt A."/>
            <person name="Yoshinaga Y."/>
            <person name="Zwiers L.-H."/>
            <person name="Turgeon B."/>
            <person name="Goodwin S."/>
            <person name="Spatafora J."/>
            <person name="Crous P."/>
            <person name="Grigoriev I."/>
        </authorList>
    </citation>
    <scope>NUCLEOTIDE SEQUENCE</scope>
    <source>
        <strain evidence="16">CBS 130266</strain>
    </source>
</reference>
<feature type="domain" description="Peptidase S9 prolyl oligopeptidase catalytic" evidence="14">
    <location>
        <begin position="568"/>
        <end position="767"/>
    </location>
</feature>
<evidence type="ECO:0000256" key="4">
    <source>
        <dbReference type="ARBA" id="ARBA00012062"/>
    </source>
</evidence>
<comment type="subcellular location">
    <subcellularLocation>
        <location evidence="2">Secreted</location>
    </subcellularLocation>
</comment>
<evidence type="ECO:0000259" key="14">
    <source>
        <dbReference type="Pfam" id="PF00326"/>
    </source>
</evidence>
<evidence type="ECO:0000256" key="6">
    <source>
        <dbReference type="ARBA" id="ARBA00022525"/>
    </source>
</evidence>
<evidence type="ECO:0000259" key="15">
    <source>
        <dbReference type="Pfam" id="PF00930"/>
    </source>
</evidence>
<evidence type="ECO:0000313" key="16">
    <source>
        <dbReference type="EMBL" id="KAF2431393.1"/>
    </source>
</evidence>
<keyword evidence="5" id="KW-0031">Aminopeptidase</keyword>
<protein>
    <recommendedName>
        <fullName evidence="4">dipeptidyl-peptidase IV</fullName>
        <ecNumber evidence="4">3.4.14.5</ecNumber>
    </recommendedName>
    <alternativeName>
        <fullName evidence="12">Dipeptidyl peptidase IV</fullName>
    </alternativeName>
</protein>
<proteinExistence type="inferred from homology"/>
<comment type="similarity">
    <text evidence="3">Belongs to the peptidase S9B family.</text>
</comment>
<keyword evidence="6" id="KW-0964">Secreted</keyword>
<evidence type="ECO:0000256" key="8">
    <source>
        <dbReference type="ARBA" id="ARBA00022729"/>
    </source>
</evidence>
<evidence type="ECO:0000256" key="13">
    <source>
        <dbReference type="SAM" id="SignalP"/>
    </source>
</evidence>
<dbReference type="SUPFAM" id="SSF53474">
    <property type="entry name" value="alpha/beta-Hydrolases"/>
    <property type="match status" value="1"/>
</dbReference>
<dbReference type="GO" id="GO:0005886">
    <property type="term" value="C:plasma membrane"/>
    <property type="evidence" value="ECO:0007669"/>
    <property type="project" value="TreeGrafter"/>
</dbReference>
<evidence type="ECO:0000256" key="2">
    <source>
        <dbReference type="ARBA" id="ARBA00004613"/>
    </source>
</evidence>
<dbReference type="Proteomes" id="UP000800235">
    <property type="component" value="Unassembled WGS sequence"/>
</dbReference>
<dbReference type="InterPro" id="IPR050278">
    <property type="entry name" value="Serine_Prot_S9B/DPPIV"/>
</dbReference>
<dbReference type="FunFam" id="3.40.50.1820:FF:000003">
    <property type="entry name" value="Dipeptidyl peptidase 4"/>
    <property type="match status" value="1"/>
</dbReference>
<evidence type="ECO:0000256" key="12">
    <source>
        <dbReference type="ARBA" id="ARBA00030567"/>
    </source>
</evidence>
<keyword evidence="10" id="KW-0720">Serine protease</keyword>
<dbReference type="Gene3D" id="3.40.50.1820">
    <property type="entry name" value="alpha/beta hydrolase"/>
    <property type="match status" value="1"/>
</dbReference>
<evidence type="ECO:0000256" key="1">
    <source>
        <dbReference type="ARBA" id="ARBA00001257"/>
    </source>
</evidence>
<feature type="domain" description="Dipeptidylpeptidase IV N-terminal" evidence="15">
    <location>
        <begin position="104"/>
        <end position="483"/>
    </location>
</feature>
<dbReference type="InterPro" id="IPR029058">
    <property type="entry name" value="AB_hydrolase_fold"/>
</dbReference>
<keyword evidence="11" id="KW-0325">Glycoprotein</keyword>
<dbReference type="SUPFAM" id="SSF82171">
    <property type="entry name" value="DPP6 N-terminal domain-like"/>
    <property type="match status" value="1"/>
</dbReference>
<dbReference type="GO" id="GO:0008236">
    <property type="term" value="F:serine-type peptidase activity"/>
    <property type="evidence" value="ECO:0007669"/>
    <property type="project" value="UniProtKB-KW"/>
</dbReference>
<comment type="catalytic activity">
    <reaction evidence="1">
        <text>Release of an N-terminal dipeptide, Xaa-Yaa-|-Zaa-, from a polypeptide, preferentially when Yaa is Pro, provided Zaa is neither Pro nor hydroxyproline.</text>
        <dbReference type="EC" id="3.4.14.5"/>
    </reaction>
</comment>
<evidence type="ECO:0000256" key="3">
    <source>
        <dbReference type="ARBA" id="ARBA00006150"/>
    </source>
</evidence>
<dbReference type="Gene3D" id="2.140.10.30">
    <property type="entry name" value="Dipeptidylpeptidase IV, N-terminal domain"/>
    <property type="match status" value="1"/>
</dbReference>
<dbReference type="Pfam" id="PF00930">
    <property type="entry name" value="DPPIV_N"/>
    <property type="match status" value="1"/>
</dbReference>
<keyword evidence="7" id="KW-0645">Protease</keyword>
<dbReference type="PANTHER" id="PTHR11731">
    <property type="entry name" value="PROTEASE FAMILY S9B,C DIPEPTIDYL-PEPTIDASE IV-RELATED"/>
    <property type="match status" value="1"/>
</dbReference>
<feature type="signal peptide" evidence="13">
    <location>
        <begin position="1"/>
        <end position="15"/>
    </location>
</feature>
<evidence type="ECO:0000313" key="17">
    <source>
        <dbReference type="Proteomes" id="UP000800235"/>
    </source>
</evidence>
<comment type="caution">
    <text evidence="16">The sequence shown here is derived from an EMBL/GenBank/DDBJ whole genome shotgun (WGS) entry which is preliminary data.</text>
</comment>
<dbReference type="GO" id="GO:0005576">
    <property type="term" value="C:extracellular region"/>
    <property type="evidence" value="ECO:0007669"/>
    <property type="project" value="UniProtKB-SubCell"/>
</dbReference>
<dbReference type="GO" id="GO:0004177">
    <property type="term" value="F:aminopeptidase activity"/>
    <property type="evidence" value="ECO:0007669"/>
    <property type="project" value="UniProtKB-KW"/>
</dbReference>
<organism evidence="16 17">
    <name type="scientific">Tothia fuscella</name>
    <dbReference type="NCBI Taxonomy" id="1048955"/>
    <lineage>
        <taxon>Eukaryota</taxon>
        <taxon>Fungi</taxon>
        <taxon>Dikarya</taxon>
        <taxon>Ascomycota</taxon>
        <taxon>Pezizomycotina</taxon>
        <taxon>Dothideomycetes</taxon>
        <taxon>Pleosporomycetidae</taxon>
        <taxon>Venturiales</taxon>
        <taxon>Cylindrosympodiaceae</taxon>
        <taxon>Tothia</taxon>
    </lineage>
</organism>
<keyword evidence="17" id="KW-1185">Reference proteome</keyword>
<evidence type="ECO:0000256" key="11">
    <source>
        <dbReference type="ARBA" id="ARBA00023180"/>
    </source>
</evidence>
<gene>
    <name evidence="16" type="ORF">EJ08DRAFT_632300</name>
</gene>
<accession>A0A9P4TZY0</accession>
<keyword evidence="8 13" id="KW-0732">Signal</keyword>
<dbReference type="EMBL" id="MU007032">
    <property type="protein sequence ID" value="KAF2431393.1"/>
    <property type="molecule type" value="Genomic_DNA"/>
</dbReference>
<dbReference type="PANTHER" id="PTHR11731:SF162">
    <property type="entry name" value="DIPEPTIDYL PEPTIDASE 4-RELATED"/>
    <property type="match status" value="1"/>
</dbReference>
<dbReference type="OrthoDB" id="16520at2759"/>
<dbReference type="InterPro" id="IPR002469">
    <property type="entry name" value="Peptidase_S9B_N"/>
</dbReference>
<dbReference type="GO" id="GO:0006508">
    <property type="term" value="P:proteolysis"/>
    <property type="evidence" value="ECO:0007669"/>
    <property type="project" value="UniProtKB-KW"/>
</dbReference>
<evidence type="ECO:0000256" key="5">
    <source>
        <dbReference type="ARBA" id="ARBA00022438"/>
    </source>
</evidence>
<feature type="chain" id="PRO_5040280094" description="dipeptidyl-peptidase IV" evidence="13">
    <location>
        <begin position="16"/>
        <end position="846"/>
    </location>
</feature>
<evidence type="ECO:0000256" key="9">
    <source>
        <dbReference type="ARBA" id="ARBA00022801"/>
    </source>
</evidence>